<proteinExistence type="predicted"/>
<dbReference type="Proteomes" id="UP000548326">
    <property type="component" value="Unassembled WGS sequence"/>
</dbReference>
<reference evidence="1 2" key="1">
    <citation type="submission" date="2020-08" db="EMBL/GenBank/DDBJ databases">
        <title>Genomic Encyclopedia of Type Strains, Phase IV (KMG-V): Genome sequencing to study the core and pangenomes of soil and plant-associated prokaryotes.</title>
        <authorList>
            <person name="Whitman W."/>
        </authorList>
    </citation>
    <scope>NUCLEOTIDE SEQUENCE [LARGE SCALE GENOMIC DNA]</scope>
    <source>
        <strain evidence="1 2">MP601</strain>
    </source>
</reference>
<dbReference type="AlphaFoldDB" id="A0A841JLI0"/>
<comment type="caution">
    <text evidence="1">The sequence shown here is derived from an EMBL/GenBank/DDBJ whole genome shotgun (WGS) entry which is preliminary data.</text>
</comment>
<sequence length="1179" mass="123807">MIFIQSRTYATITFDWDGSNSTAWTLKANWTITANNGENLTNVNYPGESSSRTTDIVRLGVNTSVSAFANQPTLSASVTIASLTFGSIQNSSTPSGTIFSGSVLTITSPATLTVSGDIVQNVSTNNTTIFNNIRGTGSITCNNLQLGINNTTIVSNLYYLIVEPAVFSIANNVNIYVNCSSQNGSGIRLEGGTMTINGQITFTNSGSSTTQNSSYFTVNALTSYKGSNNTATNPTVILKSTTPIGPIPTPYASCNFYGDHGGKATTIYQGANPQIFTSAYQGFGPGGGVPIGSPSTSPTYDNLVIQGSGTAVIGGPGGSNPAYLTIDSTLTTASNTTFNTVNTTTIIGVVNGATGAKWTNNTGVTVTGGAGSIDINGTLSNAGTMNMGTGNLNIAKDYTNTGIFTPNTTALITFDGAAAQTLIDNTAAGTKFNNVTFTSGTTGANSKRMKSGSNFFVNPTYTINVNGSGILTVENTPSTYTSALTLLSTSAGDASIGNLTAGNIAGKIEVQRFIKGGARRYMLISSPVADTTNTAITPNTISNCYSLKPIILPGAAGTSTIVTGINGSANGFDSAPSTSNSPSVFVYNENAPATADPNQVAGNEYKGLTNTSVAIPMGNGILLYYRGSRALLNSTTGAPFVKPFPAADDGTLTFFGSVIKGSTATNSPMTPNIINLPTTTATDISTYPLASTSYPTTLSFHTTTPLAKRGYNLVGNPYASVIDLVKVGTVNTGIKFYYLLIKNASTGPNSSSTRFVVCNTTVLAAPIIGTGGTQYVLSGQGFFVAAPSATAITFNEGMKVSYSTYTGTTPPIFNVKKGGPSVVKTLAVNGNHDLAAAATASSVAETATATVNTNTTPWIRLDMMQDSSTFSSTDIFFDKTAQDKFVPGEDAPYLASSGQGNFFFSQTADSIGCFANYTTGLEKLKRVNLFIAYTNYGTYKLTAPIKQNIDERYTIFLKDKFTNDSLDVVHNAVYTFNVTTAPASYARDRFYLSIGIAPGHEYKLRGFNGAKQTNGIKLTWQTDNESNFTTFVIEKSANGGNSFIAIDSLRSTGAGNYNYTDLTPGNGQILYRLKQQLVTNRTDISKNLSFNYLNTNPIRFVVYPSTASQNININFGKTYSNTIKVSIATASGGLVKTITASNTNYLQQNIGNLLSGLYVIEAVDESTGKRIGSAKFYKQ</sequence>
<name>A0A841JLI0_9SPHI</name>
<dbReference type="RefSeq" id="WP_183589254.1">
    <property type="nucleotide sequence ID" value="NZ_JACHCA010000015.1"/>
</dbReference>
<gene>
    <name evidence="1" type="ORF">HDF22_004606</name>
</gene>
<evidence type="ECO:0000313" key="2">
    <source>
        <dbReference type="Proteomes" id="UP000548326"/>
    </source>
</evidence>
<dbReference type="EMBL" id="JACHCA010000015">
    <property type="protein sequence ID" value="MBB6130466.1"/>
    <property type="molecule type" value="Genomic_DNA"/>
</dbReference>
<organism evidence="1 2">
    <name type="scientific">Mucilaginibacter lappiensis</name>
    <dbReference type="NCBI Taxonomy" id="354630"/>
    <lineage>
        <taxon>Bacteria</taxon>
        <taxon>Pseudomonadati</taxon>
        <taxon>Bacteroidota</taxon>
        <taxon>Sphingobacteriia</taxon>
        <taxon>Sphingobacteriales</taxon>
        <taxon>Sphingobacteriaceae</taxon>
        <taxon>Mucilaginibacter</taxon>
    </lineage>
</organism>
<evidence type="ECO:0008006" key="3">
    <source>
        <dbReference type="Google" id="ProtNLM"/>
    </source>
</evidence>
<protein>
    <recommendedName>
        <fullName evidence="3">Por secretion system C-terminal sorting domain-containing protein</fullName>
    </recommendedName>
</protein>
<accession>A0A841JLI0</accession>
<evidence type="ECO:0000313" key="1">
    <source>
        <dbReference type="EMBL" id="MBB6130466.1"/>
    </source>
</evidence>